<dbReference type="AlphaFoldDB" id="A0A927NDM2"/>
<evidence type="ECO:0000313" key="3">
    <source>
        <dbReference type="Proteomes" id="UP000638648"/>
    </source>
</evidence>
<name>A0A927NDM2_9ACTN</name>
<dbReference type="InterPro" id="IPR053146">
    <property type="entry name" value="QDO-like"/>
</dbReference>
<keyword evidence="2" id="KW-0560">Oxidoreductase</keyword>
<dbReference type="PANTHER" id="PTHR36440">
    <property type="entry name" value="PUTATIVE (AFU_ORTHOLOGUE AFUA_8G07350)-RELATED"/>
    <property type="match status" value="1"/>
</dbReference>
<evidence type="ECO:0000313" key="2">
    <source>
        <dbReference type="EMBL" id="MBE1612925.1"/>
    </source>
</evidence>
<dbReference type="SUPFAM" id="SSF51182">
    <property type="entry name" value="RmlC-like cupins"/>
    <property type="match status" value="1"/>
</dbReference>
<reference evidence="2" key="1">
    <citation type="submission" date="2020-10" db="EMBL/GenBank/DDBJ databases">
        <title>Sequencing the genomes of 1000 actinobacteria strains.</title>
        <authorList>
            <person name="Klenk H.-P."/>
        </authorList>
    </citation>
    <scope>NUCLEOTIDE SEQUENCE</scope>
    <source>
        <strain evidence="2">DSM 45354</strain>
    </source>
</reference>
<dbReference type="GO" id="GO:0051213">
    <property type="term" value="F:dioxygenase activity"/>
    <property type="evidence" value="ECO:0007669"/>
    <property type="project" value="UniProtKB-KW"/>
</dbReference>
<dbReference type="InterPro" id="IPR014710">
    <property type="entry name" value="RmlC-like_jellyroll"/>
</dbReference>
<gene>
    <name evidence="2" type="ORF">HEB94_009773</name>
</gene>
<comment type="caution">
    <text evidence="2">The sequence shown here is derived from an EMBL/GenBank/DDBJ whole genome shotgun (WGS) entry which is preliminary data.</text>
</comment>
<proteinExistence type="predicted"/>
<dbReference type="InterPro" id="IPR013096">
    <property type="entry name" value="Cupin_2"/>
</dbReference>
<dbReference type="CDD" id="cd02209">
    <property type="entry name" value="cupin_XRE_C"/>
    <property type="match status" value="1"/>
</dbReference>
<dbReference type="RefSeq" id="WP_192755883.1">
    <property type="nucleotide sequence ID" value="NZ_BAABJL010000239.1"/>
</dbReference>
<dbReference type="Pfam" id="PF07883">
    <property type="entry name" value="Cupin_2"/>
    <property type="match status" value="1"/>
</dbReference>
<dbReference type="EMBL" id="JADBEM010000001">
    <property type="protein sequence ID" value="MBE1612925.1"/>
    <property type="molecule type" value="Genomic_DNA"/>
</dbReference>
<dbReference type="Gene3D" id="2.60.120.10">
    <property type="entry name" value="Jelly Rolls"/>
    <property type="match status" value="1"/>
</dbReference>
<dbReference type="Proteomes" id="UP000638648">
    <property type="component" value="Unassembled WGS sequence"/>
</dbReference>
<organism evidence="2 3">
    <name type="scientific">Actinopolymorpha pittospori</name>
    <dbReference type="NCBI Taxonomy" id="648752"/>
    <lineage>
        <taxon>Bacteria</taxon>
        <taxon>Bacillati</taxon>
        <taxon>Actinomycetota</taxon>
        <taxon>Actinomycetes</taxon>
        <taxon>Propionibacteriales</taxon>
        <taxon>Actinopolymorphaceae</taxon>
        <taxon>Actinopolymorpha</taxon>
    </lineage>
</organism>
<accession>A0A927NDM2</accession>
<dbReference type="PANTHER" id="PTHR36440:SF1">
    <property type="entry name" value="PUTATIVE (AFU_ORTHOLOGUE AFUA_8G07350)-RELATED"/>
    <property type="match status" value="1"/>
</dbReference>
<keyword evidence="2" id="KW-0223">Dioxygenase</keyword>
<dbReference type="InterPro" id="IPR011051">
    <property type="entry name" value="RmlC_Cupin_sf"/>
</dbReference>
<sequence>MPADPGTSVAVAALREQRLAPNGSKLVLVEWTIPGASSDSPEWVAPVHIHHDDDEAWYVLEGSLRVRIGQDEHDVAAGGAVIGPRGIPHTFCNPDPAPARYILVMSDRTSALLDDLHSGKRLEPAELRDLYATYGCELLG</sequence>
<evidence type="ECO:0000259" key="1">
    <source>
        <dbReference type="Pfam" id="PF07883"/>
    </source>
</evidence>
<keyword evidence="3" id="KW-1185">Reference proteome</keyword>
<feature type="domain" description="Cupin type-2" evidence="1">
    <location>
        <begin position="41"/>
        <end position="104"/>
    </location>
</feature>
<protein>
    <submittedName>
        <fullName evidence="2">Quercetin dioxygenase-like cupin family protein</fullName>
    </submittedName>
</protein>